<dbReference type="InterPro" id="IPR023234">
    <property type="entry name" value="NarG-like_domain"/>
</dbReference>
<feature type="transmembrane region" description="Helical" evidence="14">
    <location>
        <begin position="56"/>
        <end position="77"/>
    </location>
</feature>
<evidence type="ECO:0000256" key="6">
    <source>
        <dbReference type="ARBA" id="ARBA00022723"/>
    </source>
</evidence>
<evidence type="ECO:0000256" key="8">
    <source>
        <dbReference type="ARBA" id="ARBA00022989"/>
    </source>
</evidence>
<feature type="binding site" description="axial binding residue" evidence="13">
    <location>
        <position position="192"/>
    </location>
    <ligand>
        <name>heme b</name>
        <dbReference type="ChEBI" id="CHEBI:60344"/>
        <label>1</label>
    </ligand>
    <ligandPart>
        <name>Fe</name>
        <dbReference type="ChEBI" id="CHEBI:18248"/>
    </ligandPart>
</feature>
<feature type="transmembrane region" description="Helical" evidence="14">
    <location>
        <begin position="14"/>
        <end position="35"/>
    </location>
</feature>
<evidence type="ECO:0000259" key="15">
    <source>
        <dbReference type="Pfam" id="PF02665"/>
    </source>
</evidence>
<dbReference type="GO" id="GO:0009325">
    <property type="term" value="C:nitrate reductase complex"/>
    <property type="evidence" value="ECO:0007669"/>
    <property type="project" value="InterPro"/>
</dbReference>
<accession>A0A0R1FBG2</accession>
<dbReference type="FunFam" id="1.20.950.20:FF:000001">
    <property type="entry name" value="Respiratory nitrate reductase subunit gamma"/>
    <property type="match status" value="1"/>
</dbReference>
<keyword evidence="2" id="KW-0813">Transport</keyword>
<evidence type="ECO:0000256" key="12">
    <source>
        <dbReference type="ARBA" id="ARBA00023136"/>
    </source>
</evidence>
<dbReference type="RefSeq" id="WP_003679793.1">
    <property type="nucleotide sequence ID" value="NZ_AZCN01000005.1"/>
</dbReference>
<keyword evidence="5 14" id="KW-0812">Transmembrane</keyword>
<dbReference type="GeneID" id="65915824"/>
<dbReference type="GO" id="GO:0046872">
    <property type="term" value="F:metal ion binding"/>
    <property type="evidence" value="ECO:0007669"/>
    <property type="project" value="UniProtKB-KW"/>
</dbReference>
<evidence type="ECO:0000256" key="14">
    <source>
        <dbReference type="SAM" id="Phobius"/>
    </source>
</evidence>
<dbReference type="InterPro" id="IPR051936">
    <property type="entry name" value="Heme-iron_electron_transfer"/>
</dbReference>
<keyword evidence="11" id="KW-0534">Nitrate assimilation</keyword>
<comment type="caution">
    <text evidence="16">The sequence shown here is derived from an EMBL/GenBank/DDBJ whole genome shotgun (WGS) entry which is preliminary data.</text>
</comment>
<dbReference type="Gene3D" id="1.20.950.20">
    <property type="entry name" value="Transmembrane di-heme cytochromes, Chain C"/>
    <property type="match status" value="1"/>
</dbReference>
<organism evidence="16 17">
    <name type="scientific">Loigolactobacillus coryniformis subsp. coryniformis KCTC 3167 = DSM 20001</name>
    <dbReference type="NCBI Taxonomy" id="913848"/>
    <lineage>
        <taxon>Bacteria</taxon>
        <taxon>Bacillati</taxon>
        <taxon>Bacillota</taxon>
        <taxon>Bacilli</taxon>
        <taxon>Lactobacillales</taxon>
        <taxon>Lactobacillaceae</taxon>
        <taxon>Loigolactobacillus</taxon>
    </lineage>
</organism>
<feature type="domain" description="NarG-like" evidence="15">
    <location>
        <begin position="9"/>
        <end position="229"/>
    </location>
</feature>
<evidence type="ECO:0000256" key="2">
    <source>
        <dbReference type="ARBA" id="ARBA00022448"/>
    </source>
</evidence>
<feature type="transmembrane region" description="Helical" evidence="14">
    <location>
        <begin position="193"/>
        <end position="219"/>
    </location>
</feature>
<keyword evidence="10 13" id="KW-0408">Iron</keyword>
<keyword evidence="12 14" id="KW-0472">Membrane</keyword>
<evidence type="ECO:0000256" key="13">
    <source>
        <dbReference type="PIRSR" id="PIRSR603816-1"/>
    </source>
</evidence>
<dbReference type="GO" id="GO:0008940">
    <property type="term" value="F:nitrate reductase activity"/>
    <property type="evidence" value="ECO:0007669"/>
    <property type="project" value="InterPro"/>
</dbReference>
<proteinExistence type="predicted"/>
<feature type="transmembrane region" description="Helical" evidence="14">
    <location>
        <begin position="89"/>
        <end position="112"/>
    </location>
</feature>
<keyword evidence="4 13" id="KW-0349">Heme</keyword>
<keyword evidence="8 14" id="KW-1133">Transmembrane helix</keyword>
<keyword evidence="6" id="KW-0479">Metal-binding</keyword>
<dbReference type="NCBIfam" id="TIGR00351">
    <property type="entry name" value="narI"/>
    <property type="match status" value="1"/>
</dbReference>
<dbReference type="GO" id="GO:0005886">
    <property type="term" value="C:plasma membrane"/>
    <property type="evidence" value="ECO:0007669"/>
    <property type="project" value="UniProtKB-SubCell"/>
</dbReference>
<comment type="subcellular location">
    <subcellularLocation>
        <location evidence="1">Cell membrane</location>
        <topology evidence="1">Multi-pass membrane protein</topology>
    </subcellularLocation>
</comment>
<dbReference type="GO" id="GO:0020037">
    <property type="term" value="F:heme binding"/>
    <property type="evidence" value="ECO:0007669"/>
    <property type="project" value="TreeGrafter"/>
</dbReference>
<keyword evidence="7" id="KW-0249">Electron transport</keyword>
<feature type="binding site" description="axial binding residue" evidence="13">
    <location>
        <position position="69"/>
    </location>
    <ligand>
        <name>heme b</name>
        <dbReference type="ChEBI" id="CHEBI:60344"/>
        <label>1</label>
    </ligand>
    <ligandPart>
        <name>Fe</name>
        <dbReference type="ChEBI" id="CHEBI:18248"/>
    </ligandPart>
</feature>
<evidence type="ECO:0000313" key="16">
    <source>
        <dbReference type="EMBL" id="KRK18957.1"/>
    </source>
</evidence>
<name>A0A0R1FBG2_9LACO</name>
<evidence type="ECO:0000256" key="10">
    <source>
        <dbReference type="ARBA" id="ARBA00023004"/>
    </source>
</evidence>
<dbReference type="PANTHER" id="PTHR30598:SF3">
    <property type="entry name" value="RESPIRATORY NITRATE REDUCTASE 1 GAMMA CHAIN"/>
    <property type="match status" value="1"/>
</dbReference>
<evidence type="ECO:0000313" key="17">
    <source>
        <dbReference type="Proteomes" id="UP000051181"/>
    </source>
</evidence>
<dbReference type="AlphaFoldDB" id="A0A0R1FBG2"/>
<evidence type="ECO:0000256" key="1">
    <source>
        <dbReference type="ARBA" id="ARBA00004651"/>
    </source>
</evidence>
<feature type="transmembrane region" description="Helical" evidence="14">
    <location>
        <begin position="132"/>
        <end position="155"/>
    </location>
</feature>
<evidence type="ECO:0000256" key="4">
    <source>
        <dbReference type="ARBA" id="ARBA00022617"/>
    </source>
</evidence>
<dbReference type="EMBL" id="AZCN01000005">
    <property type="protein sequence ID" value="KRK18957.1"/>
    <property type="molecule type" value="Genomic_DNA"/>
</dbReference>
<reference evidence="16 17" key="1">
    <citation type="journal article" date="2015" name="Genome Announc.">
        <title>Expanding the biotechnology potential of lactobacilli through comparative genomics of 213 strains and associated genera.</title>
        <authorList>
            <person name="Sun Z."/>
            <person name="Harris H.M."/>
            <person name="McCann A."/>
            <person name="Guo C."/>
            <person name="Argimon S."/>
            <person name="Zhang W."/>
            <person name="Yang X."/>
            <person name="Jeffery I.B."/>
            <person name="Cooney J.C."/>
            <person name="Kagawa T.F."/>
            <person name="Liu W."/>
            <person name="Song Y."/>
            <person name="Salvetti E."/>
            <person name="Wrobel A."/>
            <person name="Rasinkangas P."/>
            <person name="Parkhill J."/>
            <person name="Rea M.C."/>
            <person name="O'Sullivan O."/>
            <person name="Ritari J."/>
            <person name="Douillard F.P."/>
            <person name="Paul Ross R."/>
            <person name="Yang R."/>
            <person name="Briner A.E."/>
            <person name="Felis G.E."/>
            <person name="de Vos W.M."/>
            <person name="Barrangou R."/>
            <person name="Klaenhammer T.R."/>
            <person name="Caufield P.W."/>
            <person name="Cui Y."/>
            <person name="Zhang H."/>
            <person name="O'Toole P.W."/>
        </authorList>
    </citation>
    <scope>NUCLEOTIDE SEQUENCE [LARGE SCALE GENOMIC DNA]</scope>
    <source>
        <strain evidence="16 17">DSM 20001</strain>
    </source>
</reference>
<dbReference type="Pfam" id="PF02665">
    <property type="entry name" value="Nitrate_red_gam"/>
    <property type="match status" value="1"/>
</dbReference>
<protein>
    <submittedName>
        <fullName evidence="16">Nitrate reductase gamma subunit</fullName>
    </submittedName>
</protein>
<evidence type="ECO:0000256" key="5">
    <source>
        <dbReference type="ARBA" id="ARBA00022692"/>
    </source>
</evidence>
<evidence type="ECO:0000256" key="7">
    <source>
        <dbReference type="ARBA" id="ARBA00022982"/>
    </source>
</evidence>
<dbReference type="PANTHER" id="PTHR30598">
    <property type="entry name" value="NITRATE REDUCTASE PRIVATE CHAPERONE, REDOX ENZYME MATURATION PROTEIN REMP FAMILY"/>
    <property type="match status" value="1"/>
</dbReference>
<dbReference type="Proteomes" id="UP000051181">
    <property type="component" value="Unassembled WGS sequence"/>
</dbReference>
<evidence type="ECO:0000256" key="9">
    <source>
        <dbReference type="ARBA" id="ARBA00023002"/>
    </source>
</evidence>
<dbReference type="SUPFAM" id="SSF103501">
    <property type="entry name" value="Respiratory nitrate reductase 1 gamma chain"/>
    <property type="match status" value="1"/>
</dbReference>
<feature type="binding site" description="axial binding residue" evidence="13">
    <location>
        <position position="210"/>
    </location>
    <ligand>
        <name>heme b</name>
        <dbReference type="ChEBI" id="CHEBI:60344"/>
        <label>1</label>
    </ligand>
    <ligandPart>
        <name>Fe</name>
        <dbReference type="ChEBI" id="CHEBI:18248"/>
    </ligandPart>
</feature>
<evidence type="ECO:0000256" key="3">
    <source>
        <dbReference type="ARBA" id="ARBA00022475"/>
    </source>
</evidence>
<keyword evidence="3" id="KW-1003">Cell membrane</keyword>
<dbReference type="InterPro" id="IPR003816">
    <property type="entry name" value="Nitrate_red_gam"/>
</dbReference>
<dbReference type="GO" id="GO:0009055">
    <property type="term" value="F:electron transfer activity"/>
    <property type="evidence" value="ECO:0007669"/>
    <property type="project" value="TreeGrafter"/>
</dbReference>
<evidence type="ECO:0000256" key="11">
    <source>
        <dbReference type="ARBA" id="ARBA00023063"/>
    </source>
</evidence>
<dbReference type="InterPro" id="IPR036197">
    <property type="entry name" value="NarG-like_sf"/>
</dbReference>
<keyword evidence="9" id="KW-0560">Oxidoreductase</keyword>
<dbReference type="GO" id="GO:0042128">
    <property type="term" value="P:nitrate assimilation"/>
    <property type="evidence" value="ECO:0007669"/>
    <property type="project" value="UniProtKB-KW"/>
</dbReference>
<dbReference type="eggNOG" id="COG2181">
    <property type="taxonomic scope" value="Bacteria"/>
</dbReference>
<sequence>MIASHPFQFFLWSIYPYLMLGSFFFGTIIRFAFFHPTVTAKSSELLEKKTLMIGSIMFHVGIIGVFFGHIIGVLIPKAWTDALGISDEFYHHIIAMPAGAFFGILATVGVYILCFRRFHDHRVFHASSTGDLVVIVALTVEITLGMLSSFVAGPINPDFNYRTSLAIWARQIFMFHPDFRLMLQVPLMFKMHVIFGFMIFGAFPYTRLVHALALPWQYVYRRFIVYRRRPQI</sequence>
<feature type="binding site" description="axial binding residue" evidence="13">
    <location>
        <position position="59"/>
    </location>
    <ligand>
        <name>heme b</name>
        <dbReference type="ChEBI" id="CHEBI:60344"/>
        <label>1</label>
    </ligand>
    <ligandPart>
        <name>Fe</name>
        <dbReference type="ChEBI" id="CHEBI:18248"/>
    </ligandPart>
</feature>
<gene>
    <name evidence="16" type="ORF">FD22_GL001744</name>
</gene>
<dbReference type="GO" id="GO:0019645">
    <property type="term" value="P:anaerobic electron transport chain"/>
    <property type="evidence" value="ECO:0007669"/>
    <property type="project" value="TreeGrafter"/>
</dbReference>
<dbReference type="PATRIC" id="fig|913848.6.peg.1787"/>